<proteinExistence type="predicted"/>
<feature type="region of interest" description="Disordered" evidence="4">
    <location>
        <begin position="597"/>
        <end position="640"/>
    </location>
</feature>
<evidence type="ECO:0000256" key="5">
    <source>
        <dbReference type="SAM" id="SignalP"/>
    </source>
</evidence>
<dbReference type="GO" id="GO:0009279">
    <property type="term" value="C:cell outer membrane"/>
    <property type="evidence" value="ECO:0007669"/>
    <property type="project" value="UniProtKB-SubCell"/>
</dbReference>
<dbReference type="AlphaFoldDB" id="A0A552UAD3"/>
<name>A0A552UAD3_9SPHN</name>
<dbReference type="PANTHER" id="PTHR47234">
    <property type="match status" value="1"/>
</dbReference>
<feature type="signal peptide" evidence="5">
    <location>
        <begin position="1"/>
        <end position="19"/>
    </location>
</feature>
<dbReference type="OrthoDB" id="7224136at2"/>
<keyword evidence="3" id="KW-0998">Cell outer membrane</keyword>
<feature type="compositionally biased region" description="Gly residues" evidence="4">
    <location>
        <begin position="609"/>
        <end position="640"/>
    </location>
</feature>
<dbReference type="PANTHER" id="PTHR47234:SF3">
    <property type="entry name" value="SECRETIN_TONB SHORT N-TERMINAL DOMAIN-CONTAINING PROTEIN"/>
    <property type="match status" value="1"/>
</dbReference>
<reference evidence="6 7" key="1">
    <citation type="submission" date="2019-07" db="EMBL/GenBank/DDBJ databases">
        <title>Novel species isolated from glacier.</title>
        <authorList>
            <person name="Liu Q."/>
            <person name="Xin Y.-H."/>
        </authorList>
    </citation>
    <scope>NUCLEOTIDE SEQUENCE [LARGE SCALE GENOMIC DNA]</scope>
    <source>
        <strain evidence="6 7">LB1R16</strain>
    </source>
</reference>
<dbReference type="SUPFAM" id="SSF56935">
    <property type="entry name" value="Porins"/>
    <property type="match status" value="1"/>
</dbReference>
<comment type="caution">
    <text evidence="6">The sequence shown here is derived from an EMBL/GenBank/DDBJ whole genome shotgun (WGS) entry which is preliminary data.</text>
</comment>
<evidence type="ECO:0000256" key="3">
    <source>
        <dbReference type="ARBA" id="ARBA00023237"/>
    </source>
</evidence>
<dbReference type="RefSeq" id="WP_144335346.1">
    <property type="nucleotide sequence ID" value="NZ_VJWA01000002.1"/>
</dbReference>
<dbReference type="Gene3D" id="2.40.170.20">
    <property type="entry name" value="TonB-dependent receptor, beta-barrel domain"/>
    <property type="match status" value="2"/>
</dbReference>
<evidence type="ECO:0000313" key="7">
    <source>
        <dbReference type="Proteomes" id="UP000317894"/>
    </source>
</evidence>
<feature type="chain" id="PRO_5022088795" evidence="5">
    <location>
        <begin position="20"/>
        <end position="807"/>
    </location>
</feature>
<dbReference type="Proteomes" id="UP000317894">
    <property type="component" value="Unassembled WGS sequence"/>
</dbReference>
<keyword evidence="7" id="KW-1185">Reference proteome</keyword>
<evidence type="ECO:0000313" key="6">
    <source>
        <dbReference type="EMBL" id="TRW15177.1"/>
    </source>
</evidence>
<evidence type="ECO:0000256" key="2">
    <source>
        <dbReference type="ARBA" id="ARBA00023136"/>
    </source>
</evidence>
<keyword evidence="2" id="KW-0472">Membrane</keyword>
<dbReference type="EMBL" id="VJWA01000002">
    <property type="protein sequence ID" value="TRW15177.1"/>
    <property type="molecule type" value="Genomic_DNA"/>
</dbReference>
<protein>
    <submittedName>
        <fullName evidence="6">TonB-dependent receptor</fullName>
    </submittedName>
</protein>
<accession>A0A552UAD3</accession>
<evidence type="ECO:0000256" key="1">
    <source>
        <dbReference type="ARBA" id="ARBA00004442"/>
    </source>
</evidence>
<sequence>MRLSVVLLLSASILAPAFAQEVPAPAAAPAAPAAAVPAPSADEEESMDDEIVVTASRRNLGAVVGDITPEVTLNAADIRAYGVSNLGELLEELSPQTGSVQGRGGEAPVVLLGGRRISSFREIRDLPPEAVVRVEILPEEVALKYGYRADQKVVNFILRQRFQAITTEVETLQATAGGRQGYEADINYLRLAPGSRLSLDAEYERLTPLFESERNVIEADPDRTLLSSSDALKLNGTYNRTILGNVSATISAELEGADTTAALGRAADGSQRLLRDGETRNANVNYALNGNINKWRWSLDGGYTRNQSTILTDRDTVTGVGRDRARSVATTLSSVATLGGDLLTLPAGFVSLTLKAGFDLRDIASESTRAGVFTATDLSRDQGNAQANLDVPLLEDSAVGNLSVNLNGQLEQLSDFGTLTTLGYGFTWKPVDAVQLIGSITEEDGAPSIQQLGDPVLVTPNVRVFDVVTGQTVDVTRIEGGNPNLLADSRRVMKLGLTVKPIKGSDLSVLATYTDTRIDNPTASLPSPTPEIEAAFPDRFERDNAGNLFRIDSRPLNFERSKQRSLRWGLNWSKALAGPPPVGPDGKPLTAEQIEERRAARRDERQGARGAGGPGGERGGRGGGPGGFGGPGGGGGGGFGGGRGGRITLALFHTWRLEDTILIREGVPELDLLDGSATGSRGGQSRHSVELRAGINKNGLGARVNADWNSATRITANRSTGQASAQDLRFGALTTVNLRLFADLGQQRKLVTAVPFLRRSRVTLAFDNIFDQRLDVRDTAGLVPIGYQPDLLDPLGRSVRVSFRKLF</sequence>
<organism evidence="6 7">
    <name type="scientific">Glacieibacterium frigidum</name>
    <dbReference type="NCBI Taxonomy" id="2593303"/>
    <lineage>
        <taxon>Bacteria</taxon>
        <taxon>Pseudomonadati</taxon>
        <taxon>Pseudomonadota</taxon>
        <taxon>Alphaproteobacteria</taxon>
        <taxon>Sphingomonadales</taxon>
        <taxon>Sphingosinicellaceae</taxon>
        <taxon>Glacieibacterium</taxon>
    </lineage>
</organism>
<dbReference type="InterPro" id="IPR036942">
    <property type="entry name" value="Beta-barrel_TonB_sf"/>
</dbReference>
<evidence type="ECO:0000256" key="4">
    <source>
        <dbReference type="SAM" id="MobiDB-lite"/>
    </source>
</evidence>
<feature type="compositionally biased region" description="Basic and acidic residues" evidence="4">
    <location>
        <begin position="597"/>
        <end position="607"/>
    </location>
</feature>
<gene>
    <name evidence="6" type="ORF">FMM06_16195</name>
</gene>
<keyword evidence="5" id="KW-0732">Signal</keyword>
<dbReference type="InterPro" id="IPR037066">
    <property type="entry name" value="Plug_dom_sf"/>
</dbReference>
<comment type="subcellular location">
    <subcellularLocation>
        <location evidence="1">Cell outer membrane</location>
    </subcellularLocation>
</comment>
<dbReference type="Gene3D" id="2.170.130.10">
    <property type="entry name" value="TonB-dependent receptor, plug domain"/>
    <property type="match status" value="1"/>
</dbReference>
<keyword evidence="6" id="KW-0675">Receptor</keyword>